<evidence type="ECO:0000313" key="9">
    <source>
        <dbReference type="EMBL" id="MBO1752843.1"/>
    </source>
</evidence>
<dbReference type="SUPFAM" id="SSF88659">
    <property type="entry name" value="Sigma3 and sigma4 domains of RNA polymerase sigma factors"/>
    <property type="match status" value="1"/>
</dbReference>
<dbReference type="GO" id="GO:0003677">
    <property type="term" value="F:DNA binding"/>
    <property type="evidence" value="ECO:0007669"/>
    <property type="project" value="InterPro"/>
</dbReference>
<dbReference type="Pfam" id="PF04542">
    <property type="entry name" value="Sigma70_r2"/>
    <property type="match status" value="1"/>
</dbReference>
<keyword evidence="10" id="KW-1185">Reference proteome</keyword>
<dbReference type="InterPro" id="IPR032710">
    <property type="entry name" value="NTF2-like_dom_sf"/>
</dbReference>
<sequence>MDDVVTEFEAERARLLGLAYRMLGSVHDAEDVAQEVWLRLADQDRAEIRNLPAWLTTVASRLCLDRLRAAQTRREQYVGPWLPEPVVSQVPGPAELAEVDESMRLALLTVLAHLNPGQRVAFVLHDVFDVPFDQVASVLDTSEANARQLASRARRAVQQGAPPPAVPRDQQRAVVDAFLRAVAAGDLGEVVSALAPGVVLTSDGGGRVSAALRPVLGADKVARFFLGLWQMAHDAEVDLETVLVNGEVGVVVRIRPHPGSRIEAGATVVLPRVGPDGLVHGIDVVRNPEKLAGLGAARR</sequence>
<organism evidence="9 10">
    <name type="scientific">Actinotalea soli</name>
    <dbReference type="NCBI Taxonomy" id="2819234"/>
    <lineage>
        <taxon>Bacteria</taxon>
        <taxon>Bacillati</taxon>
        <taxon>Actinomycetota</taxon>
        <taxon>Actinomycetes</taxon>
        <taxon>Micrococcales</taxon>
        <taxon>Cellulomonadaceae</taxon>
        <taxon>Actinotalea</taxon>
    </lineage>
</organism>
<dbReference type="NCBIfam" id="NF007214">
    <property type="entry name" value="PRK09636.1"/>
    <property type="match status" value="1"/>
</dbReference>
<keyword evidence="4" id="KW-0731">Sigma factor</keyword>
<evidence type="ECO:0000256" key="5">
    <source>
        <dbReference type="ARBA" id="ARBA00023163"/>
    </source>
</evidence>
<dbReference type="InterPro" id="IPR037401">
    <property type="entry name" value="SnoaL-like"/>
</dbReference>
<evidence type="ECO:0000256" key="4">
    <source>
        <dbReference type="ARBA" id="ARBA00023082"/>
    </source>
</evidence>
<keyword evidence="3" id="KW-0805">Transcription regulation</keyword>
<dbReference type="InterPro" id="IPR007627">
    <property type="entry name" value="RNA_pol_sigma70_r2"/>
</dbReference>
<accession>A0A939RWP6</accession>
<dbReference type="InterPro" id="IPR013249">
    <property type="entry name" value="RNA_pol_sigma70_r4_t2"/>
</dbReference>
<dbReference type="InterPro" id="IPR014284">
    <property type="entry name" value="RNA_pol_sigma-70_dom"/>
</dbReference>
<comment type="subunit">
    <text evidence="2">Interacts transiently with the RNA polymerase catalytic core formed by RpoA, RpoB, RpoC and RpoZ (2 alpha, 1 beta, 1 beta' and 1 omega subunit) to form the RNA polymerase holoenzyme that can initiate transcription.</text>
</comment>
<dbReference type="Proteomes" id="UP000664209">
    <property type="component" value="Unassembled WGS sequence"/>
</dbReference>
<feature type="domain" description="SnoaL-like" evidence="8">
    <location>
        <begin position="175"/>
        <end position="264"/>
    </location>
</feature>
<evidence type="ECO:0000259" key="8">
    <source>
        <dbReference type="Pfam" id="PF12680"/>
    </source>
</evidence>
<proteinExistence type="inferred from homology"/>
<evidence type="ECO:0000256" key="1">
    <source>
        <dbReference type="ARBA" id="ARBA00010641"/>
    </source>
</evidence>
<evidence type="ECO:0000259" key="7">
    <source>
        <dbReference type="Pfam" id="PF08281"/>
    </source>
</evidence>
<feature type="domain" description="RNA polymerase sigma-70 region 2" evidence="6">
    <location>
        <begin position="8"/>
        <end position="71"/>
    </location>
</feature>
<dbReference type="Pfam" id="PF12680">
    <property type="entry name" value="SnoaL_2"/>
    <property type="match status" value="1"/>
</dbReference>
<dbReference type="RefSeq" id="WP_208056535.1">
    <property type="nucleotide sequence ID" value="NZ_JAGEMK010000008.1"/>
</dbReference>
<evidence type="ECO:0000313" key="10">
    <source>
        <dbReference type="Proteomes" id="UP000664209"/>
    </source>
</evidence>
<dbReference type="PANTHER" id="PTHR30173:SF43">
    <property type="entry name" value="ECF RNA POLYMERASE SIGMA FACTOR SIGI-RELATED"/>
    <property type="match status" value="1"/>
</dbReference>
<dbReference type="InterPro" id="IPR052704">
    <property type="entry name" value="ECF_Sigma-70_Domain"/>
</dbReference>
<dbReference type="Gene3D" id="1.10.1740.10">
    <property type="match status" value="1"/>
</dbReference>
<dbReference type="GO" id="GO:0006352">
    <property type="term" value="P:DNA-templated transcription initiation"/>
    <property type="evidence" value="ECO:0007669"/>
    <property type="project" value="InterPro"/>
</dbReference>
<protein>
    <submittedName>
        <fullName evidence="9">RNA polymerase sigma factor SigJ</fullName>
    </submittedName>
</protein>
<dbReference type="PANTHER" id="PTHR30173">
    <property type="entry name" value="SIGMA 19 FACTOR"/>
    <property type="match status" value="1"/>
</dbReference>
<dbReference type="Gene3D" id="3.10.450.50">
    <property type="match status" value="1"/>
</dbReference>
<evidence type="ECO:0000256" key="2">
    <source>
        <dbReference type="ARBA" id="ARBA00011344"/>
    </source>
</evidence>
<dbReference type="InterPro" id="IPR013325">
    <property type="entry name" value="RNA_pol_sigma_r2"/>
</dbReference>
<comment type="caution">
    <text evidence="9">The sequence shown here is derived from an EMBL/GenBank/DDBJ whole genome shotgun (WGS) entry which is preliminary data.</text>
</comment>
<dbReference type="Gene3D" id="1.10.10.10">
    <property type="entry name" value="Winged helix-like DNA-binding domain superfamily/Winged helix DNA-binding domain"/>
    <property type="match status" value="1"/>
</dbReference>
<dbReference type="SUPFAM" id="SSF54427">
    <property type="entry name" value="NTF2-like"/>
    <property type="match status" value="1"/>
</dbReference>
<dbReference type="SUPFAM" id="SSF88946">
    <property type="entry name" value="Sigma2 domain of RNA polymerase sigma factors"/>
    <property type="match status" value="1"/>
</dbReference>
<dbReference type="InterPro" id="IPR013324">
    <property type="entry name" value="RNA_pol_sigma_r3/r4-like"/>
</dbReference>
<gene>
    <name evidence="9" type="primary">sigJ</name>
    <name evidence="9" type="ORF">J4G33_13600</name>
</gene>
<name>A0A939RWP6_9CELL</name>
<dbReference type="EMBL" id="JAGEMK010000008">
    <property type="protein sequence ID" value="MBO1752843.1"/>
    <property type="molecule type" value="Genomic_DNA"/>
</dbReference>
<keyword evidence="5" id="KW-0804">Transcription</keyword>
<dbReference type="Pfam" id="PF08281">
    <property type="entry name" value="Sigma70_r4_2"/>
    <property type="match status" value="1"/>
</dbReference>
<feature type="domain" description="RNA polymerase sigma factor 70 region 4 type 2" evidence="7">
    <location>
        <begin position="105"/>
        <end position="156"/>
    </location>
</feature>
<dbReference type="GO" id="GO:0016987">
    <property type="term" value="F:sigma factor activity"/>
    <property type="evidence" value="ECO:0007669"/>
    <property type="project" value="UniProtKB-KW"/>
</dbReference>
<evidence type="ECO:0000256" key="3">
    <source>
        <dbReference type="ARBA" id="ARBA00023015"/>
    </source>
</evidence>
<reference evidence="9" key="1">
    <citation type="submission" date="2021-03" db="EMBL/GenBank/DDBJ databases">
        <title>Actinotalea soli sp. nov., isolated from soil.</title>
        <authorList>
            <person name="Ping W."/>
            <person name="Zhang J."/>
        </authorList>
    </citation>
    <scope>NUCLEOTIDE SEQUENCE</scope>
    <source>
        <strain evidence="9">BY-33</strain>
    </source>
</reference>
<comment type="similarity">
    <text evidence="1">Belongs to the sigma-70 factor family. ECF subfamily.</text>
</comment>
<dbReference type="AlphaFoldDB" id="A0A939RWP6"/>
<dbReference type="InterPro" id="IPR036388">
    <property type="entry name" value="WH-like_DNA-bd_sf"/>
</dbReference>
<evidence type="ECO:0000259" key="6">
    <source>
        <dbReference type="Pfam" id="PF04542"/>
    </source>
</evidence>
<dbReference type="NCBIfam" id="TIGR02937">
    <property type="entry name" value="sigma70-ECF"/>
    <property type="match status" value="1"/>
</dbReference>